<dbReference type="CDD" id="cd00146">
    <property type="entry name" value="PKD"/>
    <property type="match status" value="5"/>
</dbReference>
<dbReference type="InterPro" id="IPR011047">
    <property type="entry name" value="Quinoprotein_ADH-like_sf"/>
</dbReference>
<dbReference type="PROSITE" id="PS50093">
    <property type="entry name" value="PKD"/>
    <property type="match status" value="2"/>
</dbReference>
<feature type="compositionally biased region" description="Polar residues" evidence="1">
    <location>
        <begin position="814"/>
        <end position="833"/>
    </location>
</feature>
<evidence type="ECO:0000256" key="1">
    <source>
        <dbReference type="SAM" id="MobiDB-lite"/>
    </source>
</evidence>
<feature type="region of interest" description="Disordered" evidence="1">
    <location>
        <begin position="905"/>
        <end position="929"/>
    </location>
</feature>
<dbReference type="Pfam" id="PF13360">
    <property type="entry name" value="PQQ_2"/>
    <property type="match status" value="1"/>
</dbReference>
<dbReference type="InterPro" id="IPR022409">
    <property type="entry name" value="PKD/Chitinase_dom"/>
</dbReference>
<keyword evidence="3" id="KW-0614">Plasmid</keyword>
<dbReference type="SUPFAM" id="SSF50998">
    <property type="entry name" value="Quinoprotein alcohol dehydrogenase-like"/>
    <property type="match status" value="1"/>
</dbReference>
<dbReference type="InterPro" id="IPR002372">
    <property type="entry name" value="PQQ_rpt_dom"/>
</dbReference>
<dbReference type="Pfam" id="PF18911">
    <property type="entry name" value="PKD_4"/>
    <property type="match status" value="2"/>
</dbReference>
<feature type="domain" description="PKD" evidence="2">
    <location>
        <begin position="808"/>
        <end position="894"/>
    </location>
</feature>
<dbReference type="Gene3D" id="2.130.10.10">
    <property type="entry name" value="YVTN repeat-like/Quinoprotein amine dehydrogenase"/>
    <property type="match status" value="1"/>
</dbReference>
<dbReference type="InterPro" id="IPR011635">
    <property type="entry name" value="CARDB"/>
</dbReference>
<dbReference type="Pfam" id="PF00801">
    <property type="entry name" value="PKD"/>
    <property type="match status" value="3"/>
</dbReference>
<dbReference type="InterPro" id="IPR029865">
    <property type="entry name" value="KIAA0319-like"/>
</dbReference>
<dbReference type="RefSeq" id="WP_368502752.1">
    <property type="nucleotide sequence ID" value="NZ_CP162550.1"/>
</dbReference>
<geneLocation type="plasmid" evidence="3">
    <name>unnamed</name>
</geneLocation>
<protein>
    <submittedName>
        <fullName evidence="3">PKD domain-containing protein</fullName>
    </submittedName>
</protein>
<name>A0AB39BNW9_9BACI</name>
<proteinExistence type="predicted"/>
<dbReference type="InterPro" id="IPR013783">
    <property type="entry name" value="Ig-like_fold"/>
</dbReference>
<organism evidence="3">
    <name type="scientific">Alkalihalophilus sp. As8PL</name>
    <dbReference type="NCBI Taxonomy" id="3237103"/>
    <lineage>
        <taxon>Bacteria</taxon>
        <taxon>Bacillati</taxon>
        <taxon>Bacillota</taxon>
        <taxon>Bacilli</taxon>
        <taxon>Bacillales</taxon>
        <taxon>Bacillaceae</taxon>
        <taxon>Alkalihalophilus</taxon>
    </lineage>
</organism>
<dbReference type="SMART" id="SM00564">
    <property type="entry name" value="PQQ"/>
    <property type="match status" value="3"/>
</dbReference>
<sequence length="1299" mass="145190">MRSFLKNLIMVLITFIILFMGIGDNVYASDYDYPVRGVNELRQGYVENYLFPYEFTQVLNPNGYLSGTYSSPIIVNDIAYMIGTESGRVIAYDVLNDNVLWTSNRLLGQLSEQPASPIVVQNRIVIPSGDRVNILDISNGRLIKSINTNVGNHAWKRNRFVSTPIHYQNGEVYISGWHMEIYGFNVLDNTTQPFYIHDDGGHVYSGAPVKVGSGSGTRIMFTGDATRGQILMLDPRNGNTAKRTVDYGIAASAFSQNGTFHISVDKRGKVHRTDTRDFTVQSFNSIHSIHGENQLMRYEVSYNPGLNRMFVNTNRLSDGRGFTYAISPNNGSYTQIIDAASGVNGGTVATADNKVFLTTQAGAISLWNWDGGAAPWYRNPTGGLSNIYRMDGARDYSLVVLGGSQRKVMMVNGDQGVYLFEPSYPNIRALSINTDKTTYYSNENITVNASFINDGVKAASGVEHRLFSNNSRLGSVITRDYTVNQIRNVTLDLGTLSPGTYGLQFRADPDNKIAELIETDNNTSTRTITVIDAPPPIPDFTINPNPTDRLITTQFTNHSTHPLDWSLSYKWEYRIKGTSSWTQFSTVTNPTRLFNEVAIYEVRLTATSEGISRSITKELPVINRTPIADFNESPNPTDRLTNVVFINNSSDPEGDSMTYKWEHRIKGTGSWNQFSTSTNPTYRFTQVGIYEVRLTTTDSYGASHNRIREVVVNNLAPTADFTINSTPTDRMSNVAFTNRSSDPEGDTMTYRWEQRVKGASSWSQFSTSANPSFRFSQVGTYEVRLTATDSHGANHSRLREVVINNLTPTANFTESPNPTDRTRNVQFTNTSSDPEGDTMTYRWEERLKGTSSWSQFSTATNPNFRFSEVGTYEVRLTATDAFGASHSRVREVVVNNLAPTANFTESPNPTDRTRNVQFTNTSSDPEGDTMTYRWEQRLKGTSSWSRFSTATNPNFRFSEVGTYEVRLTATDAFGASHSRVREVVVNNLAPTANFTESPNPTDRTRNVQFTNISSDPEGDTMTYRWEQRVKGTSGWSQFSTATNPSFRFPQVGTYEVRLTSTDTHGASHSRVREVVVNNLAPTAQFELNQSAYYIGDTLQVTGRATDPENDEIEYLYTVTQPNNASNTFTTADFTLGLDQTGEYQIQLLVTDEYGATDTASATIVVNPLTITGYVKHTEEWEKKHTSLGNNPNQFYSGETFILEADVSDYPIDKVEVSFVGARGNGSLLELDTDLIRHSNTLYVGELYDASMIETDTMLRNGQVEFEFTVQYSNGYITTDKVFVEIIGSAYDALNYFRSN</sequence>
<dbReference type="InterPro" id="IPR015943">
    <property type="entry name" value="WD40/YVTN_repeat-like_dom_sf"/>
</dbReference>
<evidence type="ECO:0000313" key="3">
    <source>
        <dbReference type="EMBL" id="XDI35135.1"/>
    </source>
</evidence>
<dbReference type="SMART" id="SM00089">
    <property type="entry name" value="PKD"/>
    <property type="match status" value="7"/>
</dbReference>
<evidence type="ECO:0000259" key="2">
    <source>
        <dbReference type="PROSITE" id="PS50093"/>
    </source>
</evidence>
<feature type="region of interest" description="Disordered" evidence="1">
    <location>
        <begin position="814"/>
        <end position="838"/>
    </location>
</feature>
<gene>
    <name evidence="3" type="ORF">AB3N04_01240</name>
</gene>
<dbReference type="PANTHER" id="PTHR46182:SF2">
    <property type="entry name" value="FI19480P1"/>
    <property type="match status" value="1"/>
</dbReference>
<dbReference type="Pfam" id="PF07705">
    <property type="entry name" value="CARDB"/>
    <property type="match status" value="1"/>
</dbReference>
<accession>A0AB39BNW9</accession>
<dbReference type="InterPro" id="IPR018391">
    <property type="entry name" value="PQQ_b-propeller_rpt"/>
</dbReference>
<dbReference type="PANTHER" id="PTHR46182">
    <property type="entry name" value="FI19480P1"/>
    <property type="match status" value="1"/>
</dbReference>
<dbReference type="InterPro" id="IPR000601">
    <property type="entry name" value="PKD_dom"/>
</dbReference>
<reference evidence="3" key="1">
    <citation type="submission" date="2024-07" db="EMBL/GenBank/DDBJ databases">
        <title>Identification and characteristics of an arsenic-resistant bacterial isolate, which belongs to a novel species.</title>
        <authorList>
            <person name="Juszczyk A."/>
            <person name="Kowalczyk A."/>
            <person name="Was K."/>
            <person name="Kosowicz W."/>
            <person name="Budzyn A."/>
            <person name="Latowski D."/>
        </authorList>
    </citation>
    <scope>NUCLEOTIDE SEQUENCE</scope>
    <source>
        <strain evidence="3">As8PL</strain>
        <plasmid evidence="3">unnamed</plasmid>
    </source>
</reference>
<feature type="compositionally biased region" description="Polar residues" evidence="1">
    <location>
        <begin position="905"/>
        <end position="924"/>
    </location>
</feature>
<dbReference type="InterPro" id="IPR035986">
    <property type="entry name" value="PKD_dom_sf"/>
</dbReference>
<dbReference type="SUPFAM" id="SSF49299">
    <property type="entry name" value="PKD domain"/>
    <property type="match status" value="7"/>
</dbReference>
<dbReference type="GO" id="GO:0031410">
    <property type="term" value="C:cytoplasmic vesicle"/>
    <property type="evidence" value="ECO:0007669"/>
    <property type="project" value="TreeGrafter"/>
</dbReference>
<dbReference type="Gene3D" id="2.60.40.10">
    <property type="entry name" value="Immunoglobulins"/>
    <property type="match status" value="8"/>
</dbReference>
<feature type="domain" description="PKD" evidence="2">
    <location>
        <begin position="899"/>
        <end position="985"/>
    </location>
</feature>
<dbReference type="GO" id="GO:0016020">
    <property type="term" value="C:membrane"/>
    <property type="evidence" value="ECO:0007669"/>
    <property type="project" value="TreeGrafter"/>
</dbReference>
<dbReference type="EMBL" id="CP162550">
    <property type="protein sequence ID" value="XDI35135.1"/>
    <property type="molecule type" value="Genomic_DNA"/>
</dbReference>